<dbReference type="OrthoDB" id="4215155at2"/>
<keyword evidence="3" id="KW-1185">Reference proteome</keyword>
<name>A0A561ENF9_9ACTN</name>
<dbReference type="AlphaFoldDB" id="A0A561ENF9"/>
<gene>
    <name evidence="2" type="ORF">FB465_2127</name>
</gene>
<evidence type="ECO:0008006" key="4">
    <source>
        <dbReference type="Google" id="ProtNLM"/>
    </source>
</evidence>
<dbReference type="Proteomes" id="UP000318416">
    <property type="component" value="Unassembled WGS sequence"/>
</dbReference>
<dbReference type="EMBL" id="VIVR01000001">
    <property type="protein sequence ID" value="TWE17122.1"/>
    <property type="molecule type" value="Genomic_DNA"/>
</dbReference>
<dbReference type="RefSeq" id="WP_145789703.1">
    <property type="nucleotide sequence ID" value="NZ_BAAABR010000089.1"/>
</dbReference>
<accession>A0A561ENF9</accession>
<protein>
    <recommendedName>
        <fullName evidence="4">Helix-turn-helix protein</fullName>
    </recommendedName>
</protein>
<evidence type="ECO:0000313" key="2">
    <source>
        <dbReference type="EMBL" id="TWE17122.1"/>
    </source>
</evidence>
<sequence length="134" mass="14882">MVEQPAEGETVEEIAARYDVHRTTVQKNWTRHPDWPQPTGKRGRWLVYDPAAVDTWHDTRNTRPPAGLLPGRQYTAIEIEAATGFTSANIRAALSKGTWPPPEGKSSRANTWSGATVETAIAARRSYRKADPSD</sequence>
<evidence type="ECO:0000256" key="1">
    <source>
        <dbReference type="SAM" id="MobiDB-lite"/>
    </source>
</evidence>
<evidence type="ECO:0000313" key="3">
    <source>
        <dbReference type="Proteomes" id="UP000318416"/>
    </source>
</evidence>
<feature type="region of interest" description="Disordered" evidence="1">
    <location>
        <begin position="95"/>
        <end position="114"/>
    </location>
</feature>
<proteinExistence type="predicted"/>
<reference evidence="2 3" key="1">
    <citation type="submission" date="2019-06" db="EMBL/GenBank/DDBJ databases">
        <title>Sequencing the genomes of 1000 actinobacteria strains.</title>
        <authorList>
            <person name="Klenk H.-P."/>
        </authorList>
    </citation>
    <scope>NUCLEOTIDE SEQUENCE [LARGE SCALE GENOMIC DNA]</scope>
    <source>
        <strain evidence="2 3">DSM 41649</strain>
    </source>
</reference>
<comment type="caution">
    <text evidence="2">The sequence shown here is derived from an EMBL/GenBank/DDBJ whole genome shotgun (WGS) entry which is preliminary data.</text>
</comment>
<organism evidence="2 3">
    <name type="scientific">Kitasatospora atroaurantiaca</name>
    <dbReference type="NCBI Taxonomy" id="285545"/>
    <lineage>
        <taxon>Bacteria</taxon>
        <taxon>Bacillati</taxon>
        <taxon>Actinomycetota</taxon>
        <taxon>Actinomycetes</taxon>
        <taxon>Kitasatosporales</taxon>
        <taxon>Streptomycetaceae</taxon>
        <taxon>Kitasatospora</taxon>
    </lineage>
</organism>